<dbReference type="Proteomes" id="UP000190648">
    <property type="component" value="Unassembled WGS sequence"/>
</dbReference>
<dbReference type="EMBL" id="LSYS01000419">
    <property type="protein sequence ID" value="OPJ90291.1"/>
    <property type="molecule type" value="Genomic_DNA"/>
</dbReference>
<protein>
    <recommendedName>
        <fullName evidence="1">ATP-dependent helicase C-terminal domain-containing protein</fullName>
    </recommendedName>
</protein>
<reference evidence="2 3" key="1">
    <citation type="submission" date="2016-02" db="EMBL/GenBank/DDBJ databases">
        <title>Band-tailed pigeon sequencing and assembly.</title>
        <authorList>
            <person name="Soares A.E."/>
            <person name="Novak B.J."/>
            <person name="Rice E.S."/>
            <person name="O'Connell B."/>
            <person name="Chang D."/>
            <person name="Weber S."/>
            <person name="Shapiro B."/>
        </authorList>
    </citation>
    <scope>NUCLEOTIDE SEQUENCE [LARGE SCALE GENOMIC DNA]</scope>
    <source>
        <strain evidence="2">BTP2013</strain>
        <tissue evidence="2">Blood</tissue>
    </source>
</reference>
<dbReference type="GO" id="GO:0045951">
    <property type="term" value="P:positive regulation of mitotic recombination"/>
    <property type="evidence" value="ECO:0007669"/>
    <property type="project" value="TreeGrafter"/>
</dbReference>
<accession>A0A1V4L1B1</accession>
<keyword evidence="3" id="KW-1185">Reference proteome</keyword>
<gene>
    <name evidence="2" type="ORF">AV530_017641</name>
</gene>
<dbReference type="GO" id="GO:0005524">
    <property type="term" value="F:ATP binding"/>
    <property type="evidence" value="ECO:0007669"/>
    <property type="project" value="InterPro"/>
</dbReference>
<proteinExistence type="predicted"/>
<dbReference type="Gene3D" id="3.40.50.300">
    <property type="entry name" value="P-loop containing nucleotide triphosphate hydrolases"/>
    <property type="match status" value="1"/>
</dbReference>
<dbReference type="STRING" id="372326.A0A1V4L1B1"/>
<dbReference type="InterPro" id="IPR006555">
    <property type="entry name" value="ATP-dep_Helicase_C"/>
</dbReference>
<dbReference type="GO" id="GO:0005634">
    <property type="term" value="C:nucleus"/>
    <property type="evidence" value="ECO:0007669"/>
    <property type="project" value="TreeGrafter"/>
</dbReference>
<dbReference type="InterPro" id="IPR027417">
    <property type="entry name" value="P-loop_NTPase"/>
</dbReference>
<sequence>MENIVASWYEQGILENIQRNKLIFIETQDGAETSVALEKYQEACENGRGAILLSVARGKVSEGIDFAA</sequence>
<dbReference type="OrthoDB" id="272481at2759"/>
<dbReference type="GO" id="GO:0006366">
    <property type="term" value="P:transcription by RNA polymerase II"/>
    <property type="evidence" value="ECO:0007669"/>
    <property type="project" value="TreeGrafter"/>
</dbReference>
<name>A0A1V4L1B1_PATFA</name>
<dbReference type="InterPro" id="IPR045028">
    <property type="entry name" value="DinG/Rad3-like"/>
</dbReference>
<dbReference type="Pfam" id="PF13307">
    <property type="entry name" value="Helicase_C_2"/>
    <property type="match status" value="1"/>
</dbReference>
<evidence type="ECO:0000313" key="3">
    <source>
        <dbReference type="Proteomes" id="UP000190648"/>
    </source>
</evidence>
<dbReference type="GO" id="GO:0003684">
    <property type="term" value="F:damaged DNA binding"/>
    <property type="evidence" value="ECO:0007669"/>
    <property type="project" value="TreeGrafter"/>
</dbReference>
<dbReference type="GO" id="GO:0003678">
    <property type="term" value="F:DNA helicase activity"/>
    <property type="evidence" value="ECO:0007669"/>
    <property type="project" value="TreeGrafter"/>
</dbReference>
<dbReference type="PANTHER" id="PTHR11472:SF1">
    <property type="entry name" value="GENERAL TRANSCRIPTION AND DNA REPAIR FACTOR IIH HELICASE SUBUNIT XPD"/>
    <property type="match status" value="1"/>
</dbReference>
<dbReference type="PANTHER" id="PTHR11472">
    <property type="entry name" value="DNA REPAIR DEAD HELICASE RAD3/XP-D SUBFAMILY MEMBER"/>
    <property type="match status" value="1"/>
</dbReference>
<evidence type="ECO:0000313" key="2">
    <source>
        <dbReference type="EMBL" id="OPJ90291.1"/>
    </source>
</evidence>
<feature type="domain" description="ATP-dependent helicase C-terminal" evidence="1">
    <location>
        <begin position="1"/>
        <end position="67"/>
    </location>
</feature>
<dbReference type="AlphaFoldDB" id="A0A1V4L1B1"/>
<comment type="caution">
    <text evidence="2">The sequence shown here is derived from an EMBL/GenBank/DDBJ whole genome shotgun (WGS) entry which is preliminary data.</text>
</comment>
<dbReference type="GO" id="GO:0016818">
    <property type="term" value="F:hydrolase activity, acting on acid anhydrides, in phosphorus-containing anhydrides"/>
    <property type="evidence" value="ECO:0007669"/>
    <property type="project" value="InterPro"/>
</dbReference>
<organism evidence="2 3">
    <name type="scientific">Patagioenas fasciata monilis</name>
    <dbReference type="NCBI Taxonomy" id="372326"/>
    <lineage>
        <taxon>Eukaryota</taxon>
        <taxon>Metazoa</taxon>
        <taxon>Chordata</taxon>
        <taxon>Craniata</taxon>
        <taxon>Vertebrata</taxon>
        <taxon>Euteleostomi</taxon>
        <taxon>Archelosauria</taxon>
        <taxon>Archosauria</taxon>
        <taxon>Dinosauria</taxon>
        <taxon>Saurischia</taxon>
        <taxon>Theropoda</taxon>
        <taxon>Coelurosauria</taxon>
        <taxon>Aves</taxon>
        <taxon>Neognathae</taxon>
        <taxon>Neoaves</taxon>
        <taxon>Columbimorphae</taxon>
        <taxon>Columbiformes</taxon>
        <taxon>Columbidae</taxon>
        <taxon>Patagioenas</taxon>
    </lineage>
</organism>
<evidence type="ECO:0000259" key="1">
    <source>
        <dbReference type="Pfam" id="PF13307"/>
    </source>
</evidence>